<accession>A0A0P1P639</accession>
<accession>A0A0P1LH06</accession>
<dbReference type="InterPro" id="IPR027475">
    <property type="entry name" value="Asparaginase/glutaminase_AS2"/>
</dbReference>
<protein>
    <recommendedName>
        <fullName evidence="2">asparaginase</fullName>
        <ecNumber evidence="2">3.5.1.1</ecNumber>
    </recommendedName>
</protein>
<evidence type="ECO:0000256" key="5">
    <source>
        <dbReference type="PIRSR" id="PIRSR001220-2"/>
    </source>
</evidence>
<dbReference type="PANTHER" id="PTHR11707:SF28">
    <property type="entry name" value="60 KDA LYSOPHOSPHOLIPASE"/>
    <property type="match status" value="1"/>
</dbReference>
<evidence type="ECO:0000259" key="7">
    <source>
        <dbReference type="Pfam" id="PF00710"/>
    </source>
</evidence>
<dbReference type="Pfam" id="PF00710">
    <property type="entry name" value="Asparaginase"/>
    <property type="match status" value="1"/>
</dbReference>
<dbReference type="Gene3D" id="3.40.50.1170">
    <property type="entry name" value="L-asparaginase, N-terminal domain"/>
    <property type="match status" value="1"/>
</dbReference>
<dbReference type="Proteomes" id="UP000182011">
    <property type="component" value="Unassembled WGS sequence"/>
</dbReference>
<dbReference type="InterPro" id="IPR006033">
    <property type="entry name" value="AsnA_fam"/>
</dbReference>
<dbReference type="AlphaFoldDB" id="A0A0P1M3P2"/>
<dbReference type="OrthoDB" id="9788068at2"/>
<dbReference type="EC" id="3.5.1.1" evidence="2"/>
<dbReference type="PIRSF" id="PIRSF500176">
    <property type="entry name" value="L_ASNase"/>
    <property type="match status" value="1"/>
</dbReference>
<dbReference type="InterPro" id="IPR041725">
    <property type="entry name" value="L-asparaginase_I"/>
</dbReference>
<evidence type="ECO:0000313" key="10">
    <source>
        <dbReference type="Proteomes" id="UP000182011"/>
    </source>
</evidence>
<dbReference type="InterPro" id="IPR027474">
    <property type="entry name" value="L-asparaginase_N"/>
</dbReference>
<dbReference type="FunFam" id="3.40.50.1170:FF:000001">
    <property type="entry name" value="L-asparaginase 2"/>
    <property type="match status" value="1"/>
</dbReference>
<dbReference type="RefSeq" id="WP_075427085.1">
    <property type="nucleotide sequence ID" value="NZ_CZVL01000020.1"/>
</dbReference>
<keyword evidence="3" id="KW-0378">Hydrolase</keyword>
<feature type="active site" description="O-isoaspartyl threonine intermediate" evidence="4">
    <location>
        <position position="12"/>
    </location>
</feature>
<dbReference type="InterPro" id="IPR037152">
    <property type="entry name" value="L-asparaginase_N_sf"/>
</dbReference>
<dbReference type="PIRSF" id="PIRSF001220">
    <property type="entry name" value="L-ASNase_gatD"/>
    <property type="match status" value="1"/>
</dbReference>
<evidence type="ECO:0000256" key="4">
    <source>
        <dbReference type="PIRSR" id="PIRSR001220-1"/>
    </source>
</evidence>
<dbReference type="InterPro" id="IPR006034">
    <property type="entry name" value="Asparaginase/glutaminase-like"/>
</dbReference>
<gene>
    <name evidence="9" type="ORF">JGI4_01832</name>
</gene>
<evidence type="ECO:0000256" key="3">
    <source>
        <dbReference type="ARBA" id="ARBA00022801"/>
    </source>
</evidence>
<dbReference type="STRING" id="1633631.GCA_001442925_01827"/>
<dbReference type="PANTHER" id="PTHR11707">
    <property type="entry name" value="L-ASPARAGINASE"/>
    <property type="match status" value="1"/>
</dbReference>
<proteinExistence type="inferred from homology"/>
<comment type="similarity">
    <text evidence="1">Belongs to the asparaginase 1 family.</text>
</comment>
<evidence type="ECO:0000256" key="2">
    <source>
        <dbReference type="ARBA" id="ARBA00012920"/>
    </source>
</evidence>
<accession>A0A0P1LDZ7</accession>
<organism evidence="9 10">
    <name type="scientific">Candidatus Kryptonium thompsonii</name>
    <dbReference type="NCBI Taxonomy" id="1633631"/>
    <lineage>
        <taxon>Bacteria</taxon>
        <taxon>Pseudomonadati</taxon>
        <taxon>Candidatus Kryptoniota</taxon>
        <taxon>Candidatus Kryptonium</taxon>
    </lineage>
</organism>
<dbReference type="InterPro" id="IPR036152">
    <property type="entry name" value="Asp/glu_Ase-like_sf"/>
</dbReference>
<accession>A0A0S4N8U6</accession>
<accession>A0A0P1MJT6</accession>
<dbReference type="CDD" id="cd08963">
    <property type="entry name" value="L-asparaginase_I"/>
    <property type="match status" value="1"/>
</dbReference>
<dbReference type="GO" id="GO:0004067">
    <property type="term" value="F:asparaginase activity"/>
    <property type="evidence" value="ECO:0007669"/>
    <property type="project" value="UniProtKB-UniRule"/>
</dbReference>
<dbReference type="SUPFAM" id="SSF53774">
    <property type="entry name" value="Glutaminase/Asparaginase"/>
    <property type="match status" value="1"/>
</dbReference>
<dbReference type="Pfam" id="PF17763">
    <property type="entry name" value="Asparaginase_C"/>
    <property type="match status" value="1"/>
</dbReference>
<dbReference type="NCBIfam" id="TIGR00519">
    <property type="entry name" value="asnASE_I"/>
    <property type="match status" value="1"/>
</dbReference>
<feature type="domain" description="L-asparaginase N-terminal" evidence="7">
    <location>
        <begin position="3"/>
        <end position="185"/>
    </location>
</feature>
<dbReference type="GO" id="GO:0006520">
    <property type="term" value="P:amino acid metabolic process"/>
    <property type="evidence" value="ECO:0007669"/>
    <property type="project" value="InterPro"/>
</dbReference>
<evidence type="ECO:0000313" key="9">
    <source>
        <dbReference type="EMBL" id="CUU07578.1"/>
    </source>
</evidence>
<evidence type="ECO:0000256" key="6">
    <source>
        <dbReference type="PROSITE-ProRule" id="PRU10100"/>
    </source>
</evidence>
<dbReference type="PROSITE" id="PS00917">
    <property type="entry name" value="ASN_GLN_ASE_2"/>
    <property type="match status" value="1"/>
</dbReference>
<evidence type="ECO:0000256" key="1">
    <source>
        <dbReference type="ARBA" id="ARBA00010518"/>
    </source>
</evidence>
<accession>A0A0N7MPM1</accession>
<reference evidence="10" key="1">
    <citation type="submission" date="2015-11" db="EMBL/GenBank/DDBJ databases">
        <authorList>
            <person name="Varghese N."/>
        </authorList>
    </citation>
    <scope>NUCLEOTIDE SEQUENCE [LARGE SCALE GENOMIC DNA]</scope>
</reference>
<dbReference type="InterPro" id="IPR027473">
    <property type="entry name" value="L-asparaginase_C"/>
</dbReference>
<accession>A0A0P1M3P2</accession>
<accession>A0A0P1L7C5</accession>
<dbReference type="PRINTS" id="PR00139">
    <property type="entry name" value="ASNGLNASE"/>
</dbReference>
<dbReference type="InterPro" id="IPR040919">
    <property type="entry name" value="Asparaginase_C"/>
</dbReference>
<name>A0A0P1M3P2_9BACT</name>
<feature type="domain" description="Asparaginase/glutaminase C-terminal" evidence="8">
    <location>
        <begin position="204"/>
        <end position="319"/>
    </location>
</feature>
<dbReference type="SFLD" id="SFLDS00057">
    <property type="entry name" value="Glutaminase/Asparaginase"/>
    <property type="match status" value="1"/>
</dbReference>
<feature type="binding site" evidence="5">
    <location>
        <begin position="85"/>
        <end position="86"/>
    </location>
    <ligand>
        <name>substrate</name>
    </ligand>
</feature>
<dbReference type="PROSITE" id="PS51732">
    <property type="entry name" value="ASN_GLN_ASE_3"/>
    <property type="match status" value="1"/>
</dbReference>
<dbReference type="Gene3D" id="3.40.50.40">
    <property type="match status" value="1"/>
</dbReference>
<dbReference type="SMART" id="SM00870">
    <property type="entry name" value="Asparaginase"/>
    <property type="match status" value="1"/>
</dbReference>
<dbReference type="EMBL" id="FAOP01000007">
    <property type="protein sequence ID" value="CUU07578.1"/>
    <property type="molecule type" value="Genomic_DNA"/>
</dbReference>
<evidence type="ECO:0000259" key="8">
    <source>
        <dbReference type="Pfam" id="PF17763"/>
    </source>
</evidence>
<sequence>MKRILLIHTGGTFGMALKDGTLAPSAFVQKILEFVPEVKRIAEIESHIVANIDSSNIGIEHWIKIADVISANYERFDGFVITHGTDTMVYTATALSFMLDGLSKPVILTGSQRPLSEIRTDARNNLINAVELATFSIPEVGIFFNNKLFRGNRTKKLNIWGFDAFDSPNYPPLAEVGVGIEIYKENFLKREGGKLNVLKNFSDKVFCVKIFPSLKIDYLISLLNLDVQGFVLEAFGSGNLPNIEGRSLIPFIKSAVEMGRVVAISTQAVYGKVDLTLYQCGKDALDAGALSCKDMTTEAALVKLMFLFGKYGDDTKKVVEEFYKPIAGEIS</sequence>
<feature type="binding site" evidence="5">
    <location>
        <position position="54"/>
    </location>
    <ligand>
        <name>substrate</name>
    </ligand>
</feature>
<feature type="active site" evidence="6">
    <location>
        <position position="85"/>
    </location>
</feature>